<name>A0A9C7FJG3_9BURK</name>
<keyword evidence="1" id="KW-0732">Signal</keyword>
<feature type="signal peptide" evidence="1">
    <location>
        <begin position="1"/>
        <end position="23"/>
    </location>
</feature>
<organism evidence="2">
    <name type="scientific">Polynucleobacter yangtzensis</name>
    <dbReference type="NCBI Taxonomy" id="1743159"/>
    <lineage>
        <taxon>Bacteria</taxon>
        <taxon>Pseudomonadati</taxon>
        <taxon>Pseudomonadota</taxon>
        <taxon>Betaproteobacteria</taxon>
        <taxon>Burkholderiales</taxon>
        <taxon>Burkholderiaceae</taxon>
        <taxon>Polynucleobacter</taxon>
    </lineage>
</organism>
<feature type="chain" id="PRO_5039504635" evidence="1">
    <location>
        <begin position="24"/>
        <end position="523"/>
    </location>
</feature>
<accession>A0A9C7FJG3</accession>
<evidence type="ECO:0000256" key="1">
    <source>
        <dbReference type="SAM" id="SignalP"/>
    </source>
</evidence>
<sequence>MQTAGIKGLFQNLLARLVTPAYAATCTTDAYKLVGVNADGTSTPISVTAGGVDQCGVGFRGMFDAGNYILLTGDSIYKDDLTCNLVFLNKTSGELFCVGETSPAKYDILGQSSWKNYPRLQLSADKNYLFLEAAAVIFDSNNQITGKKTKLMRFNLSDLDKGPQGTVLVEGFQNSWLNTAGSGFAGDVTQFEGFDLNNYAGLDNGDAMVMYNRYVYSVGGMAGSMTPLSRQNNFYYRFEPDGTYKRIEVDSTSVANLVTAEMNSTGNGGSYGTGAIGQIPCYFKSPDKDKFYFAIPFTSGYGGGVGFVNRSLIVSATRPSASAATLLVSRYTTSAICANTWGSTTPFQVINGVYYNIDSSWVWNPTTNTSAQKTTLIKKDFGFATETPQADVFYTIDASNNWMGGRTFYVSKDYLYLKTPFTGPWSMGVTPGDGLQRFDPATFDNTRPVGSQLGTPMDIMTSSENVSIQSIASTSSDNILKVVGRRTDDADLVKVYGTVDDAGLLSWAAQKSTTYSPVTIVKL</sequence>
<dbReference type="KEGG" id="pyt:PKF023_03660"/>
<reference evidence="2" key="1">
    <citation type="submission" date="2022-11" db="EMBL/GenBank/DDBJ databases">
        <title>Complete Genome Sequences of three Polynucleobacter sp. Subcluster PnecC Strains KF022, KF023, and KF032 Isolated from a Shallow Eutrophic Lake in Japan.</title>
        <authorList>
            <person name="Ogata Y."/>
            <person name="Watanabe K."/>
            <person name="Takemine S."/>
            <person name="Shindo C."/>
            <person name="Kurokawa R."/>
            <person name="Suda W."/>
        </authorList>
    </citation>
    <scope>NUCLEOTIDE SEQUENCE</scope>
    <source>
        <strain evidence="2">KF023</strain>
    </source>
</reference>
<protein>
    <submittedName>
        <fullName evidence="2">Uncharacterized protein</fullName>
    </submittedName>
</protein>
<proteinExistence type="predicted"/>
<dbReference type="Proteomes" id="UP001211097">
    <property type="component" value="Chromosome"/>
</dbReference>
<dbReference type="AlphaFoldDB" id="A0A9C7FJG3"/>
<gene>
    <name evidence="2" type="ORF">PKF023_03660</name>
</gene>
<evidence type="ECO:0000313" key="2">
    <source>
        <dbReference type="EMBL" id="BDT76563.1"/>
    </source>
</evidence>
<dbReference type="EMBL" id="AP026973">
    <property type="protein sequence ID" value="BDT76563.1"/>
    <property type="molecule type" value="Genomic_DNA"/>
</dbReference>